<dbReference type="Proteomes" id="UP000008795">
    <property type="component" value="Chromosome"/>
</dbReference>
<evidence type="ECO:0000313" key="4">
    <source>
        <dbReference type="Proteomes" id="UP000008795"/>
    </source>
</evidence>
<protein>
    <submittedName>
        <fullName evidence="3">Predicted acyltransferases</fullName>
    </submittedName>
</protein>
<reference evidence="3 4" key="1">
    <citation type="submission" date="2010-03" db="EMBL/GenBank/DDBJ databases">
        <title>The genome sequence of Bacteriodes xylanisolvens XB1A.</title>
        <authorList>
            <consortium name="metaHIT consortium -- http://www.metahit.eu/"/>
            <person name="Pajon A."/>
            <person name="Turner K."/>
            <person name="Parkhill J."/>
            <person name="Bernalier A."/>
        </authorList>
    </citation>
    <scope>NUCLEOTIDE SEQUENCE [LARGE SCALE GENOMIC DNA]</scope>
    <source>
        <strain evidence="3 4">XB1A</strain>
    </source>
</reference>
<evidence type="ECO:0000313" key="3">
    <source>
        <dbReference type="EMBL" id="CBK69433.1"/>
    </source>
</evidence>
<sequence>MLTGMHLTAEEQIKAYWYVNPITRLPDFFVGVLLYQFYRSIFNKKISYSTGTLLEIGVVILFFVFYFCTADIPKVYRYSCYYWLPVSLVILIFALQRGYISRLLSNRVLVIGGEISYSFYLIHLFIILTYTQMATLYQWHMHWMISVPVIFCITIALSLLSYYYFEKPANRWVKRILTKK</sequence>
<dbReference type="KEGG" id="bxy:BXY_45670"/>
<dbReference type="EMBL" id="FP929033">
    <property type="protein sequence ID" value="CBK69433.1"/>
    <property type="molecule type" value="Genomic_DNA"/>
</dbReference>
<dbReference type="AlphaFoldDB" id="D6D539"/>
<evidence type="ECO:0000259" key="2">
    <source>
        <dbReference type="Pfam" id="PF01757"/>
    </source>
</evidence>
<dbReference type="GO" id="GO:0009103">
    <property type="term" value="P:lipopolysaccharide biosynthetic process"/>
    <property type="evidence" value="ECO:0007669"/>
    <property type="project" value="TreeGrafter"/>
</dbReference>
<dbReference type="Pfam" id="PF01757">
    <property type="entry name" value="Acyl_transf_3"/>
    <property type="match status" value="1"/>
</dbReference>
<name>D6D539_9BACE</name>
<dbReference type="InterPro" id="IPR002656">
    <property type="entry name" value="Acyl_transf_3_dom"/>
</dbReference>
<feature type="transmembrane region" description="Helical" evidence="1">
    <location>
        <begin position="143"/>
        <end position="165"/>
    </location>
</feature>
<feature type="transmembrane region" description="Helical" evidence="1">
    <location>
        <begin position="108"/>
        <end position="131"/>
    </location>
</feature>
<proteinExistence type="predicted"/>
<gene>
    <name evidence="3" type="ORF">BXY_45670</name>
</gene>
<feature type="domain" description="Acyltransferase 3" evidence="2">
    <location>
        <begin position="16"/>
        <end position="162"/>
    </location>
</feature>
<dbReference type="PANTHER" id="PTHR23028">
    <property type="entry name" value="ACETYLTRANSFERASE"/>
    <property type="match status" value="1"/>
</dbReference>
<dbReference type="GO" id="GO:0016020">
    <property type="term" value="C:membrane"/>
    <property type="evidence" value="ECO:0007669"/>
    <property type="project" value="TreeGrafter"/>
</dbReference>
<feature type="transmembrane region" description="Helical" evidence="1">
    <location>
        <begin position="50"/>
        <end position="69"/>
    </location>
</feature>
<dbReference type="eggNOG" id="COG1835">
    <property type="taxonomic scope" value="Bacteria"/>
</dbReference>
<evidence type="ECO:0000256" key="1">
    <source>
        <dbReference type="SAM" id="Phobius"/>
    </source>
</evidence>
<keyword evidence="1" id="KW-0472">Membrane</keyword>
<keyword evidence="1" id="KW-1133">Transmembrane helix</keyword>
<dbReference type="GO" id="GO:0016747">
    <property type="term" value="F:acyltransferase activity, transferring groups other than amino-acyl groups"/>
    <property type="evidence" value="ECO:0007669"/>
    <property type="project" value="InterPro"/>
</dbReference>
<dbReference type="PATRIC" id="fig|657309.4.peg.3550"/>
<keyword evidence="3" id="KW-0012">Acyltransferase</keyword>
<reference evidence="3 4" key="2">
    <citation type="submission" date="2010-03" db="EMBL/GenBank/DDBJ databases">
        <authorList>
            <person name="Pajon A."/>
        </authorList>
    </citation>
    <scope>NUCLEOTIDE SEQUENCE [LARGE SCALE GENOMIC DNA]</scope>
    <source>
        <strain evidence="3 4">XB1A</strain>
    </source>
</reference>
<keyword evidence="1" id="KW-0812">Transmembrane</keyword>
<dbReference type="PANTHER" id="PTHR23028:SF53">
    <property type="entry name" value="ACYL_TRANSF_3 DOMAIN-CONTAINING PROTEIN"/>
    <property type="match status" value="1"/>
</dbReference>
<dbReference type="HOGENOM" id="CLU_1529596_0_0_10"/>
<dbReference type="InterPro" id="IPR050879">
    <property type="entry name" value="Acyltransferase_3"/>
</dbReference>
<feature type="transmembrane region" description="Helical" evidence="1">
    <location>
        <begin position="75"/>
        <end position="96"/>
    </location>
</feature>
<accession>D6D539</accession>
<organism evidence="3 4">
    <name type="scientific">Bacteroides xylanisolvens XB1A</name>
    <dbReference type="NCBI Taxonomy" id="657309"/>
    <lineage>
        <taxon>Bacteria</taxon>
        <taxon>Pseudomonadati</taxon>
        <taxon>Bacteroidota</taxon>
        <taxon>Bacteroidia</taxon>
        <taxon>Bacteroidales</taxon>
        <taxon>Bacteroidaceae</taxon>
        <taxon>Bacteroides</taxon>
    </lineage>
</organism>
<keyword evidence="3" id="KW-0808">Transferase</keyword>